<keyword evidence="2" id="KW-1185">Reference proteome</keyword>
<accession>A0A5C3LE13</accession>
<proteinExistence type="predicted"/>
<dbReference type="AlphaFoldDB" id="A0A5C3LE13"/>
<feature type="non-terminal residue" evidence="1">
    <location>
        <position position="224"/>
    </location>
</feature>
<evidence type="ECO:0000313" key="1">
    <source>
        <dbReference type="EMBL" id="TFK31000.1"/>
    </source>
</evidence>
<reference evidence="1 2" key="1">
    <citation type="journal article" date="2019" name="Nat. Ecol. Evol.">
        <title>Megaphylogeny resolves global patterns of mushroom evolution.</title>
        <authorList>
            <person name="Varga T."/>
            <person name="Krizsan K."/>
            <person name="Foldi C."/>
            <person name="Dima B."/>
            <person name="Sanchez-Garcia M."/>
            <person name="Sanchez-Ramirez S."/>
            <person name="Szollosi G.J."/>
            <person name="Szarkandi J.G."/>
            <person name="Papp V."/>
            <person name="Albert L."/>
            <person name="Andreopoulos W."/>
            <person name="Angelini C."/>
            <person name="Antonin V."/>
            <person name="Barry K.W."/>
            <person name="Bougher N.L."/>
            <person name="Buchanan P."/>
            <person name="Buyck B."/>
            <person name="Bense V."/>
            <person name="Catcheside P."/>
            <person name="Chovatia M."/>
            <person name="Cooper J."/>
            <person name="Damon W."/>
            <person name="Desjardin D."/>
            <person name="Finy P."/>
            <person name="Geml J."/>
            <person name="Haridas S."/>
            <person name="Hughes K."/>
            <person name="Justo A."/>
            <person name="Karasinski D."/>
            <person name="Kautmanova I."/>
            <person name="Kiss B."/>
            <person name="Kocsube S."/>
            <person name="Kotiranta H."/>
            <person name="LaButti K.M."/>
            <person name="Lechner B.E."/>
            <person name="Liimatainen K."/>
            <person name="Lipzen A."/>
            <person name="Lukacs Z."/>
            <person name="Mihaltcheva S."/>
            <person name="Morgado L.N."/>
            <person name="Niskanen T."/>
            <person name="Noordeloos M.E."/>
            <person name="Ohm R.A."/>
            <person name="Ortiz-Santana B."/>
            <person name="Ovrebo C."/>
            <person name="Racz N."/>
            <person name="Riley R."/>
            <person name="Savchenko A."/>
            <person name="Shiryaev A."/>
            <person name="Soop K."/>
            <person name="Spirin V."/>
            <person name="Szebenyi C."/>
            <person name="Tomsovsky M."/>
            <person name="Tulloss R.E."/>
            <person name="Uehling J."/>
            <person name="Grigoriev I.V."/>
            <person name="Vagvolgyi C."/>
            <person name="Papp T."/>
            <person name="Martin F.M."/>
            <person name="Miettinen O."/>
            <person name="Hibbett D.S."/>
            <person name="Nagy L.G."/>
        </authorList>
    </citation>
    <scope>NUCLEOTIDE SEQUENCE [LARGE SCALE GENOMIC DNA]</scope>
    <source>
        <strain evidence="1 2">CBS 166.37</strain>
    </source>
</reference>
<dbReference type="STRING" id="68775.A0A5C3LE13"/>
<evidence type="ECO:0000313" key="2">
    <source>
        <dbReference type="Proteomes" id="UP000308652"/>
    </source>
</evidence>
<dbReference type="Proteomes" id="UP000308652">
    <property type="component" value="Unassembled WGS sequence"/>
</dbReference>
<sequence length="224" mass="25272">MSAGVVDNLPIVPLNSSTMVTSEDGWKLFNDLCQQTLQEVNYILHQDSPHRTPKRDLSHATQSIELNTAELQTTSPLTDLFAGQSKTRREVRWEVDGGCPQPLDVLAQRFQDDIDSCGSLRRLTVPNSWPPVHQCPGYLREEVNICADLSRSAVLTYAAPTPNERCTICGKLVLSFGSHFERDFGQWFTPEDEGEIDFEEDFGRFTPDDGEIDFEENFGQQFTP</sequence>
<protein>
    <submittedName>
        <fullName evidence="1">Uncharacterized protein</fullName>
    </submittedName>
</protein>
<gene>
    <name evidence="1" type="ORF">BDQ12DRAFT_694637</name>
</gene>
<dbReference type="OrthoDB" id="3026831at2759"/>
<dbReference type="EMBL" id="ML214071">
    <property type="protein sequence ID" value="TFK31000.1"/>
    <property type="molecule type" value="Genomic_DNA"/>
</dbReference>
<organism evidence="1 2">
    <name type="scientific">Crucibulum laeve</name>
    <dbReference type="NCBI Taxonomy" id="68775"/>
    <lineage>
        <taxon>Eukaryota</taxon>
        <taxon>Fungi</taxon>
        <taxon>Dikarya</taxon>
        <taxon>Basidiomycota</taxon>
        <taxon>Agaricomycotina</taxon>
        <taxon>Agaricomycetes</taxon>
        <taxon>Agaricomycetidae</taxon>
        <taxon>Agaricales</taxon>
        <taxon>Agaricineae</taxon>
        <taxon>Nidulariaceae</taxon>
        <taxon>Crucibulum</taxon>
    </lineage>
</organism>
<name>A0A5C3LE13_9AGAR</name>